<keyword evidence="5" id="KW-1185">Reference proteome</keyword>
<keyword evidence="2" id="KW-0169">Cobalamin biosynthesis</keyword>
<organism evidence="4 5">
    <name type="scientific">Succiniclasticum ruminis</name>
    <dbReference type="NCBI Taxonomy" id="40841"/>
    <lineage>
        <taxon>Bacteria</taxon>
        <taxon>Bacillati</taxon>
        <taxon>Bacillota</taxon>
        <taxon>Negativicutes</taxon>
        <taxon>Acidaminococcales</taxon>
        <taxon>Acidaminococcaceae</taxon>
        <taxon>Succiniclasticum</taxon>
    </lineage>
</organism>
<protein>
    <submittedName>
        <fullName evidence="4">Precorrin-6A/cobalt-precorrin-6A reductase</fullName>
    </submittedName>
</protein>
<dbReference type="PANTHER" id="PTHR36925">
    <property type="entry name" value="COBALT-PRECORRIN-6A REDUCTASE"/>
    <property type="match status" value="1"/>
</dbReference>
<dbReference type="UniPathway" id="UPA00148"/>
<name>A0A1G6JGZ3_9FIRM</name>
<evidence type="ECO:0000313" key="4">
    <source>
        <dbReference type="EMBL" id="SDC17918.1"/>
    </source>
</evidence>
<dbReference type="OrthoDB" id="9780707at2"/>
<evidence type="ECO:0000313" key="5">
    <source>
        <dbReference type="Proteomes" id="UP000198943"/>
    </source>
</evidence>
<dbReference type="Proteomes" id="UP000198943">
    <property type="component" value="Unassembled WGS sequence"/>
</dbReference>
<dbReference type="GO" id="GO:0009236">
    <property type="term" value="P:cobalamin biosynthetic process"/>
    <property type="evidence" value="ECO:0007669"/>
    <property type="project" value="UniProtKB-UniPathway"/>
</dbReference>
<dbReference type="InterPro" id="IPR003723">
    <property type="entry name" value="Precorrin-6x_reduct"/>
</dbReference>
<sequence length="253" mass="27861">MKRKVWLIAGTIEGRKIADALAALQVDVYVSVATAYGASLYPENPFIHVQTKRMTFADMCAFLREVQPDLVLDSTHPYAVVVTETIQKACRETGFPYKRMLRPASEHPGCITVKDFGEAIEILSGTEGPVFLTTGSKNLVDFTRLPDYAERITCRILPLRDSLDNALNLGYKPAQIICMQGPFAKDLNIAMFRRAGAKFIVSKDSGKAGGFEDKLEAAAEVGAKLILIDRNPETGEDLEQVLAELKEKFSTGQ</sequence>
<accession>A0A1G6JGZ3</accession>
<dbReference type="GO" id="GO:0016994">
    <property type="term" value="F:precorrin-6A reductase activity"/>
    <property type="evidence" value="ECO:0007669"/>
    <property type="project" value="InterPro"/>
</dbReference>
<dbReference type="PANTHER" id="PTHR36925:SF1">
    <property type="entry name" value="COBALT-PRECORRIN-6A REDUCTASE"/>
    <property type="match status" value="1"/>
</dbReference>
<dbReference type="PROSITE" id="PS51014">
    <property type="entry name" value="COBK_CBIJ"/>
    <property type="match status" value="1"/>
</dbReference>
<dbReference type="NCBIfam" id="TIGR00715">
    <property type="entry name" value="precor6x_red"/>
    <property type="match status" value="1"/>
</dbReference>
<evidence type="ECO:0000256" key="2">
    <source>
        <dbReference type="ARBA" id="ARBA00022573"/>
    </source>
</evidence>
<keyword evidence="3" id="KW-0560">Oxidoreductase</keyword>
<evidence type="ECO:0000256" key="1">
    <source>
        <dbReference type="ARBA" id="ARBA00004953"/>
    </source>
</evidence>
<evidence type="ECO:0000256" key="3">
    <source>
        <dbReference type="ARBA" id="ARBA00023002"/>
    </source>
</evidence>
<gene>
    <name evidence="4" type="ORF">SAMN04487864_103114</name>
</gene>
<dbReference type="EMBL" id="FMYW01000003">
    <property type="protein sequence ID" value="SDC17918.1"/>
    <property type="molecule type" value="Genomic_DNA"/>
</dbReference>
<dbReference type="RefSeq" id="WP_093729562.1">
    <property type="nucleotide sequence ID" value="NZ_FMYW01000003.1"/>
</dbReference>
<comment type="pathway">
    <text evidence="1">Cofactor biosynthesis; adenosylcobalamin biosynthesis.</text>
</comment>
<proteinExistence type="predicted"/>
<dbReference type="Pfam" id="PF02571">
    <property type="entry name" value="CbiJ"/>
    <property type="match status" value="1"/>
</dbReference>
<dbReference type="AlphaFoldDB" id="A0A1G6JGZ3"/>
<reference evidence="5" key="1">
    <citation type="submission" date="2016-10" db="EMBL/GenBank/DDBJ databases">
        <authorList>
            <person name="Varghese N."/>
            <person name="Submissions S."/>
        </authorList>
    </citation>
    <scope>NUCLEOTIDE SEQUENCE [LARGE SCALE GENOMIC DNA]</scope>
    <source>
        <strain evidence="5">DSM 11005</strain>
    </source>
</reference>